<dbReference type="OrthoDB" id="2501148at2759"/>
<gene>
    <name evidence="2" type="ORF">MELLADRAFT_107400</name>
</gene>
<feature type="compositionally biased region" description="Pro residues" evidence="1">
    <location>
        <begin position="133"/>
        <end position="142"/>
    </location>
</feature>
<evidence type="ECO:0000256" key="1">
    <source>
        <dbReference type="SAM" id="MobiDB-lite"/>
    </source>
</evidence>
<dbReference type="EMBL" id="GL883112">
    <property type="protein sequence ID" value="EGG05697.1"/>
    <property type="molecule type" value="Genomic_DNA"/>
</dbReference>
<dbReference type="RefSeq" id="XP_007411186.1">
    <property type="nucleotide sequence ID" value="XM_007411124.1"/>
</dbReference>
<dbReference type="VEuPathDB" id="FungiDB:MELLADRAFT_107400"/>
<feature type="region of interest" description="Disordered" evidence="1">
    <location>
        <begin position="1"/>
        <end position="45"/>
    </location>
</feature>
<feature type="compositionally biased region" description="Basic and acidic residues" evidence="1">
    <location>
        <begin position="90"/>
        <end position="102"/>
    </location>
</feature>
<feature type="compositionally biased region" description="Polar residues" evidence="1">
    <location>
        <begin position="121"/>
        <end position="132"/>
    </location>
</feature>
<evidence type="ECO:0000313" key="3">
    <source>
        <dbReference type="Proteomes" id="UP000001072"/>
    </source>
</evidence>
<sequence>MLLVEGKDEQILTSPSDRNFSSSPGSRLLRPGRNKSPNHTPVSPALIKGDLHFNVLPPLSARAIAEWGPSPTGTHFSSQDLASPHQNNRSKSDHLEPSHEDSTVADMPSSAPSSAFLRPSFHSQCQTSVTSPPATPFTPLTPGPYSSPQHREATRDQRRPSLKHRKVRHRPTPLQLSPQPLEIGHKQSQDFSGIKKLHSVRFADGSPMRGSTWHLNQYPERLASPPISAANLTLADLVELESIKQSLGTWCGEMMGSFIRSSSLSDSQDQIDTSSDAYSQSADIMRSPTLSDADWKARWPISPAFSDCDSEIFEGMH</sequence>
<feature type="compositionally biased region" description="Polar residues" evidence="1">
    <location>
        <begin position="11"/>
        <end position="25"/>
    </location>
</feature>
<dbReference type="Proteomes" id="UP000001072">
    <property type="component" value="Unassembled WGS sequence"/>
</dbReference>
<dbReference type="AlphaFoldDB" id="F4RPP0"/>
<feature type="compositionally biased region" description="Basic and acidic residues" evidence="1">
    <location>
        <begin position="1"/>
        <end position="10"/>
    </location>
</feature>
<feature type="compositionally biased region" description="Basic and acidic residues" evidence="1">
    <location>
        <begin position="149"/>
        <end position="159"/>
    </location>
</feature>
<dbReference type="KEGG" id="mlr:MELLADRAFT_107400"/>
<feature type="compositionally biased region" description="Polar residues" evidence="1">
    <location>
        <begin position="71"/>
        <end position="89"/>
    </location>
</feature>
<reference evidence="3" key="1">
    <citation type="journal article" date="2011" name="Proc. Natl. Acad. Sci. U.S.A.">
        <title>Obligate biotrophy features unraveled by the genomic analysis of rust fungi.</title>
        <authorList>
            <person name="Duplessis S."/>
            <person name="Cuomo C.A."/>
            <person name="Lin Y.-C."/>
            <person name="Aerts A."/>
            <person name="Tisserant E."/>
            <person name="Veneault-Fourrey C."/>
            <person name="Joly D.L."/>
            <person name="Hacquard S."/>
            <person name="Amselem J."/>
            <person name="Cantarel B.L."/>
            <person name="Chiu R."/>
            <person name="Coutinho P.M."/>
            <person name="Feau N."/>
            <person name="Field M."/>
            <person name="Frey P."/>
            <person name="Gelhaye E."/>
            <person name="Goldberg J."/>
            <person name="Grabherr M.G."/>
            <person name="Kodira C.D."/>
            <person name="Kohler A."/>
            <person name="Kuees U."/>
            <person name="Lindquist E.A."/>
            <person name="Lucas S.M."/>
            <person name="Mago R."/>
            <person name="Mauceli E."/>
            <person name="Morin E."/>
            <person name="Murat C."/>
            <person name="Pangilinan J.L."/>
            <person name="Park R."/>
            <person name="Pearson M."/>
            <person name="Quesneville H."/>
            <person name="Rouhier N."/>
            <person name="Sakthikumar S."/>
            <person name="Salamov A.A."/>
            <person name="Schmutz J."/>
            <person name="Selles B."/>
            <person name="Shapiro H."/>
            <person name="Tanguay P."/>
            <person name="Tuskan G.A."/>
            <person name="Henrissat B."/>
            <person name="Van de Peer Y."/>
            <person name="Rouze P."/>
            <person name="Ellis J.G."/>
            <person name="Dodds P.N."/>
            <person name="Schein J.E."/>
            <person name="Zhong S."/>
            <person name="Hamelin R.C."/>
            <person name="Grigoriev I.V."/>
            <person name="Szabo L.J."/>
            <person name="Martin F."/>
        </authorList>
    </citation>
    <scope>NUCLEOTIDE SEQUENCE [LARGE SCALE GENOMIC DNA]</scope>
    <source>
        <strain evidence="3">98AG31 / pathotype 3-4-7</strain>
    </source>
</reference>
<dbReference type="HOGENOM" id="CLU_785595_0_0_1"/>
<evidence type="ECO:0000313" key="2">
    <source>
        <dbReference type="EMBL" id="EGG05697.1"/>
    </source>
</evidence>
<proteinExistence type="predicted"/>
<keyword evidence="3" id="KW-1185">Reference proteome</keyword>
<dbReference type="InParanoid" id="F4RPP0"/>
<protein>
    <submittedName>
        <fullName evidence="2">Uncharacterized protein</fullName>
    </submittedName>
</protein>
<feature type="compositionally biased region" description="Basic residues" evidence="1">
    <location>
        <begin position="160"/>
        <end position="171"/>
    </location>
</feature>
<name>F4RPP0_MELLP</name>
<dbReference type="GeneID" id="18923160"/>
<accession>F4RPP0</accession>
<organism evidence="3">
    <name type="scientific">Melampsora larici-populina (strain 98AG31 / pathotype 3-4-7)</name>
    <name type="common">Poplar leaf rust fungus</name>
    <dbReference type="NCBI Taxonomy" id="747676"/>
    <lineage>
        <taxon>Eukaryota</taxon>
        <taxon>Fungi</taxon>
        <taxon>Dikarya</taxon>
        <taxon>Basidiomycota</taxon>
        <taxon>Pucciniomycotina</taxon>
        <taxon>Pucciniomycetes</taxon>
        <taxon>Pucciniales</taxon>
        <taxon>Melampsoraceae</taxon>
        <taxon>Melampsora</taxon>
    </lineage>
</organism>
<feature type="region of interest" description="Disordered" evidence="1">
    <location>
        <begin position="66"/>
        <end position="180"/>
    </location>
</feature>